<evidence type="ECO:0000313" key="2">
    <source>
        <dbReference type="Proteomes" id="UP000182658"/>
    </source>
</evidence>
<name>A0A1J7JNV5_9PEZI</name>
<accession>A0A1J7JNV5</accession>
<keyword evidence="2" id="KW-1185">Reference proteome</keyword>
<dbReference type="Proteomes" id="UP000182658">
    <property type="component" value="Unassembled WGS sequence"/>
</dbReference>
<reference evidence="1 2" key="1">
    <citation type="submission" date="2016-10" db="EMBL/GenBank/DDBJ databases">
        <title>Draft genome sequence of Coniochaeta ligniaria NRRL30616, a lignocellulolytic fungus for bioabatement of inhibitors in plant biomass hydrolysates.</title>
        <authorList>
            <consortium name="DOE Joint Genome Institute"/>
            <person name="Jimenez D.J."/>
            <person name="Hector R.E."/>
            <person name="Riley R."/>
            <person name="Sun H."/>
            <person name="Grigoriev I.V."/>
            <person name="Van Elsas J.D."/>
            <person name="Nichols N.N."/>
        </authorList>
    </citation>
    <scope>NUCLEOTIDE SEQUENCE [LARGE SCALE GENOMIC DNA]</scope>
    <source>
        <strain evidence="1 2">NRRL 30616</strain>
    </source>
</reference>
<sequence length="152" mass="17284">MRGTDRSLPEDPFPRLDARRVFAKARVHLTAGYRPRVSLMKGDQGRLPLPLFVAVRDKDKKSLDVSDCRSVGSTQDGPLDRVISLFSFSRPFHAHSYPSFVFIPLSKIRPMEAKVLVYSSMPKHRVKIRKTSVLAIYASSINPNFLDDERIK</sequence>
<proteinExistence type="predicted"/>
<evidence type="ECO:0000313" key="1">
    <source>
        <dbReference type="EMBL" id="OIW31028.1"/>
    </source>
</evidence>
<gene>
    <name evidence="1" type="ORF">CONLIGDRAFT_297380</name>
</gene>
<protein>
    <submittedName>
        <fullName evidence="1">Uncharacterized protein</fullName>
    </submittedName>
</protein>
<dbReference type="EMBL" id="KV875096">
    <property type="protein sequence ID" value="OIW31028.1"/>
    <property type="molecule type" value="Genomic_DNA"/>
</dbReference>
<organism evidence="1 2">
    <name type="scientific">Coniochaeta ligniaria NRRL 30616</name>
    <dbReference type="NCBI Taxonomy" id="1408157"/>
    <lineage>
        <taxon>Eukaryota</taxon>
        <taxon>Fungi</taxon>
        <taxon>Dikarya</taxon>
        <taxon>Ascomycota</taxon>
        <taxon>Pezizomycotina</taxon>
        <taxon>Sordariomycetes</taxon>
        <taxon>Sordariomycetidae</taxon>
        <taxon>Coniochaetales</taxon>
        <taxon>Coniochaetaceae</taxon>
        <taxon>Coniochaeta</taxon>
    </lineage>
</organism>
<dbReference type="InParanoid" id="A0A1J7JNV5"/>
<dbReference type="AlphaFoldDB" id="A0A1J7JNV5"/>